<protein>
    <submittedName>
        <fullName evidence="2">Uncharacterized protein</fullName>
    </submittedName>
</protein>
<name>A0A699VWU4_TANCI</name>
<feature type="compositionally biased region" description="Basic and acidic residues" evidence="1">
    <location>
        <begin position="17"/>
        <end position="45"/>
    </location>
</feature>
<accession>A0A699VWU4</accession>
<gene>
    <name evidence="2" type="ORF">Tci_908363</name>
</gene>
<feature type="non-terminal residue" evidence="2">
    <location>
        <position position="1"/>
    </location>
</feature>
<evidence type="ECO:0000313" key="2">
    <source>
        <dbReference type="EMBL" id="GFD36394.1"/>
    </source>
</evidence>
<dbReference type="EMBL" id="BKCJ011471134">
    <property type="protein sequence ID" value="GFD36394.1"/>
    <property type="molecule type" value="Genomic_DNA"/>
</dbReference>
<feature type="compositionally biased region" description="Basic and acidic residues" evidence="1">
    <location>
        <begin position="56"/>
        <end position="67"/>
    </location>
</feature>
<organism evidence="2">
    <name type="scientific">Tanacetum cinerariifolium</name>
    <name type="common">Dalmatian daisy</name>
    <name type="synonym">Chrysanthemum cinerariifolium</name>
    <dbReference type="NCBI Taxonomy" id="118510"/>
    <lineage>
        <taxon>Eukaryota</taxon>
        <taxon>Viridiplantae</taxon>
        <taxon>Streptophyta</taxon>
        <taxon>Embryophyta</taxon>
        <taxon>Tracheophyta</taxon>
        <taxon>Spermatophyta</taxon>
        <taxon>Magnoliopsida</taxon>
        <taxon>eudicotyledons</taxon>
        <taxon>Gunneridae</taxon>
        <taxon>Pentapetalae</taxon>
        <taxon>asterids</taxon>
        <taxon>campanulids</taxon>
        <taxon>Asterales</taxon>
        <taxon>Asteraceae</taxon>
        <taxon>Asteroideae</taxon>
        <taxon>Anthemideae</taxon>
        <taxon>Anthemidinae</taxon>
        <taxon>Tanacetum</taxon>
    </lineage>
</organism>
<feature type="region of interest" description="Disordered" evidence="1">
    <location>
        <begin position="17"/>
        <end position="67"/>
    </location>
</feature>
<dbReference type="AlphaFoldDB" id="A0A699VWU4"/>
<evidence type="ECO:0000256" key="1">
    <source>
        <dbReference type="SAM" id="MobiDB-lite"/>
    </source>
</evidence>
<comment type="caution">
    <text evidence="2">The sequence shown here is derived from an EMBL/GenBank/DDBJ whole genome shotgun (WGS) entry which is preliminary data.</text>
</comment>
<reference evidence="2" key="1">
    <citation type="journal article" date="2019" name="Sci. Rep.">
        <title>Draft genome of Tanacetum cinerariifolium, the natural source of mosquito coil.</title>
        <authorList>
            <person name="Yamashiro T."/>
            <person name="Shiraishi A."/>
            <person name="Satake H."/>
            <person name="Nakayama K."/>
        </authorList>
    </citation>
    <scope>NUCLEOTIDE SEQUENCE</scope>
</reference>
<sequence length="113" mass="11825">HHRQRDALCACVDDRTDPAADHELGDFRRPDADRFSDHGQRRAADRAGASTGGSEPVRDLGGDRTHVGADDSCGVAVVVDSALVPDSGDVRAVHFAGAAELAGDALRAVRALQ</sequence>
<proteinExistence type="predicted"/>